<name>K7MBU0_SOYBN</name>
<dbReference type="PaxDb" id="3847-GLYMA15G17944.1"/>
<gene>
    <name evidence="2" type="ORF">GLYMA_15G166100</name>
</gene>
<proteinExistence type="predicted"/>
<evidence type="ECO:0000313" key="4">
    <source>
        <dbReference type="Proteomes" id="UP000008827"/>
    </source>
</evidence>
<keyword evidence="1" id="KW-0472">Membrane</keyword>
<keyword evidence="4" id="KW-1185">Reference proteome</keyword>
<dbReference type="HOGENOM" id="CLU_1910412_0_0_1"/>
<dbReference type="Proteomes" id="UP000008827">
    <property type="component" value="Chromosome 15"/>
</dbReference>
<dbReference type="Gramene" id="KRH12318">
    <property type="protein sequence ID" value="KRH12318"/>
    <property type="gene ID" value="GLYMA_15G166100"/>
</dbReference>
<evidence type="ECO:0000313" key="2">
    <source>
        <dbReference type="EMBL" id="KRH12318.1"/>
    </source>
</evidence>
<evidence type="ECO:0000313" key="3">
    <source>
        <dbReference type="EnsemblPlants" id="KRH12318"/>
    </source>
</evidence>
<dbReference type="EMBL" id="CM000848">
    <property type="protein sequence ID" value="KRH12318.1"/>
    <property type="molecule type" value="Genomic_DNA"/>
</dbReference>
<protein>
    <submittedName>
        <fullName evidence="2 3">Uncharacterized protein</fullName>
    </submittedName>
</protein>
<dbReference type="EnsemblPlants" id="KRH12318">
    <property type="protein sequence ID" value="KRH12318"/>
    <property type="gene ID" value="GLYMA_15G166100"/>
</dbReference>
<evidence type="ECO:0000256" key="1">
    <source>
        <dbReference type="SAM" id="Phobius"/>
    </source>
</evidence>
<organism evidence="3">
    <name type="scientific">Glycine max</name>
    <name type="common">Soybean</name>
    <name type="synonym">Glycine hispida</name>
    <dbReference type="NCBI Taxonomy" id="3847"/>
    <lineage>
        <taxon>Eukaryota</taxon>
        <taxon>Viridiplantae</taxon>
        <taxon>Streptophyta</taxon>
        <taxon>Embryophyta</taxon>
        <taxon>Tracheophyta</taxon>
        <taxon>Spermatophyta</taxon>
        <taxon>Magnoliopsida</taxon>
        <taxon>eudicotyledons</taxon>
        <taxon>Gunneridae</taxon>
        <taxon>Pentapetalae</taxon>
        <taxon>rosids</taxon>
        <taxon>fabids</taxon>
        <taxon>Fabales</taxon>
        <taxon>Fabaceae</taxon>
        <taxon>Papilionoideae</taxon>
        <taxon>50 kb inversion clade</taxon>
        <taxon>NPAAA clade</taxon>
        <taxon>indigoferoid/millettioid clade</taxon>
        <taxon>Phaseoleae</taxon>
        <taxon>Glycine</taxon>
        <taxon>Glycine subgen. Soja</taxon>
    </lineage>
</organism>
<keyword evidence="1" id="KW-0812">Transmembrane</keyword>
<dbReference type="AlphaFoldDB" id="K7MBU0"/>
<reference evidence="2 3" key="1">
    <citation type="journal article" date="2010" name="Nature">
        <title>Genome sequence of the palaeopolyploid soybean.</title>
        <authorList>
            <person name="Schmutz J."/>
            <person name="Cannon S.B."/>
            <person name="Schlueter J."/>
            <person name="Ma J."/>
            <person name="Mitros T."/>
            <person name="Nelson W."/>
            <person name="Hyten D.L."/>
            <person name="Song Q."/>
            <person name="Thelen J.J."/>
            <person name="Cheng J."/>
            <person name="Xu D."/>
            <person name="Hellsten U."/>
            <person name="May G.D."/>
            <person name="Yu Y."/>
            <person name="Sakurai T."/>
            <person name="Umezawa T."/>
            <person name="Bhattacharyya M.K."/>
            <person name="Sandhu D."/>
            <person name="Valliyodan B."/>
            <person name="Lindquist E."/>
            <person name="Peto M."/>
            <person name="Grant D."/>
            <person name="Shu S."/>
            <person name="Goodstein D."/>
            <person name="Barry K."/>
            <person name="Futrell-Griggs M."/>
            <person name="Abernathy B."/>
            <person name="Du J."/>
            <person name="Tian Z."/>
            <person name="Zhu L."/>
            <person name="Gill N."/>
            <person name="Joshi T."/>
            <person name="Libault M."/>
            <person name="Sethuraman A."/>
            <person name="Zhang X.-C."/>
            <person name="Shinozaki K."/>
            <person name="Nguyen H.T."/>
            <person name="Wing R.A."/>
            <person name="Cregan P."/>
            <person name="Specht J."/>
            <person name="Grimwood J."/>
            <person name="Rokhsar D."/>
            <person name="Stacey G."/>
            <person name="Shoemaker R.C."/>
            <person name="Jackson S.A."/>
        </authorList>
    </citation>
    <scope>NUCLEOTIDE SEQUENCE [LARGE SCALE GENOMIC DNA]</scope>
    <source>
        <strain evidence="3">cv. Williams 82</strain>
        <tissue evidence="2">Callus</tissue>
    </source>
</reference>
<reference evidence="3" key="2">
    <citation type="submission" date="2018-02" db="UniProtKB">
        <authorList>
            <consortium name="EnsemblPlants"/>
        </authorList>
    </citation>
    <scope>IDENTIFICATION</scope>
    <source>
        <strain evidence="3">Williams 82</strain>
    </source>
</reference>
<reference evidence="2" key="3">
    <citation type="submission" date="2018-07" db="EMBL/GenBank/DDBJ databases">
        <title>WGS assembly of Glycine max.</title>
        <authorList>
            <person name="Schmutz J."/>
            <person name="Cannon S."/>
            <person name="Schlueter J."/>
            <person name="Ma J."/>
            <person name="Mitros T."/>
            <person name="Nelson W."/>
            <person name="Hyten D."/>
            <person name="Song Q."/>
            <person name="Thelen J."/>
            <person name="Cheng J."/>
            <person name="Xu D."/>
            <person name="Hellsten U."/>
            <person name="May G."/>
            <person name="Yu Y."/>
            <person name="Sakurai T."/>
            <person name="Umezawa T."/>
            <person name="Bhattacharyya M."/>
            <person name="Sandhu D."/>
            <person name="Valliyodan B."/>
            <person name="Lindquist E."/>
            <person name="Peto M."/>
            <person name="Grant D."/>
            <person name="Shu S."/>
            <person name="Goodstein D."/>
            <person name="Barry K."/>
            <person name="Futrell-Griggs M."/>
            <person name="Abernathy B."/>
            <person name="Du J."/>
            <person name="Tian Z."/>
            <person name="Zhu L."/>
            <person name="Gill N."/>
            <person name="Joshi T."/>
            <person name="Libault M."/>
            <person name="Sethuraman A."/>
            <person name="Zhang X."/>
            <person name="Shinozaki K."/>
            <person name="Nguyen H."/>
            <person name="Wing R."/>
            <person name="Cregan P."/>
            <person name="Specht J."/>
            <person name="Grimwood J."/>
            <person name="Rokhsar D."/>
            <person name="Stacey G."/>
            <person name="Shoemaker R."/>
            <person name="Jackson S."/>
        </authorList>
    </citation>
    <scope>NUCLEOTIDE SEQUENCE</scope>
    <source>
        <tissue evidence="2">Callus</tissue>
    </source>
</reference>
<dbReference type="InParanoid" id="K7MBU0"/>
<accession>K7MBU0</accession>
<feature type="transmembrane region" description="Helical" evidence="1">
    <location>
        <begin position="79"/>
        <end position="107"/>
    </location>
</feature>
<keyword evidence="1" id="KW-1133">Transmembrane helix</keyword>
<sequence length="133" mass="16035">MLAFEYKLTNMTLKCSVKSFLRGKFTFQSSFYWHPKHQIMFSYVSKYILLNTNSKSVIFCSSIVNMQYAFFNLKYLFVLYLWLTCFFFWLAGSWLNWRWLACLIFVLKSEKSRQKDTDSFFVFHHLGDKISSI</sequence>